<dbReference type="GO" id="GO:0034982">
    <property type="term" value="P:mitochondrial protein processing"/>
    <property type="evidence" value="ECO:0007669"/>
    <property type="project" value="TreeGrafter"/>
</dbReference>
<dbReference type="GO" id="GO:0046872">
    <property type="term" value="F:metal ion binding"/>
    <property type="evidence" value="ECO:0007669"/>
    <property type="project" value="UniProtKB-KW"/>
</dbReference>
<dbReference type="EMBL" id="JANTQA010000023">
    <property type="protein sequence ID" value="KAJ3444858.1"/>
    <property type="molecule type" value="Genomic_DNA"/>
</dbReference>
<evidence type="ECO:0000256" key="4">
    <source>
        <dbReference type="ARBA" id="ARBA00022801"/>
    </source>
</evidence>
<evidence type="ECO:0000256" key="2">
    <source>
        <dbReference type="ARBA" id="ARBA00022670"/>
    </source>
</evidence>
<keyword evidence="2 6" id="KW-0645">Protease</keyword>
<evidence type="ECO:0000313" key="8">
    <source>
        <dbReference type="Proteomes" id="UP001146793"/>
    </source>
</evidence>
<keyword evidence="5 6" id="KW-0482">Metalloprotease</keyword>
<dbReference type="Proteomes" id="UP001146793">
    <property type="component" value="Unassembled WGS sequence"/>
</dbReference>
<evidence type="ECO:0000313" key="7">
    <source>
        <dbReference type="EMBL" id="KAJ3444858.1"/>
    </source>
</evidence>
<evidence type="ECO:0000256" key="1">
    <source>
        <dbReference type="ARBA" id="ARBA00009915"/>
    </source>
</evidence>
<sequence>MFIIFENYTKKKKSVDKKTCVKQLETCSKFSQFVQHVFQTTHPNEKNEDIIDNMFECIECTKPEHKNLRAFYQPKEKKITFCLQRLQEEDICTMMRHELVHYFDHFQGYTFGSAKELACSEIKAAKIGECKDEVFRKKCTRLVAQNNIKDRYPIRYKWIVNKVFKKCYSFFD</sequence>
<evidence type="ECO:0000256" key="3">
    <source>
        <dbReference type="ARBA" id="ARBA00022723"/>
    </source>
</evidence>
<proteinExistence type="inferred from homology"/>
<dbReference type="InterPro" id="IPR019165">
    <property type="entry name" value="Peptidase_M76_ATP23"/>
</dbReference>
<comment type="similarity">
    <text evidence="1 6">Belongs to the peptidase M76 family.</text>
</comment>
<keyword evidence="4 6" id="KW-0378">Hydrolase</keyword>
<dbReference type="GO" id="GO:0005739">
    <property type="term" value="C:mitochondrion"/>
    <property type="evidence" value="ECO:0007669"/>
    <property type="project" value="GOC"/>
</dbReference>
<dbReference type="Pfam" id="PF09768">
    <property type="entry name" value="Peptidase_M76"/>
    <property type="match status" value="1"/>
</dbReference>
<evidence type="ECO:0000256" key="5">
    <source>
        <dbReference type="ARBA" id="ARBA00023049"/>
    </source>
</evidence>
<dbReference type="GO" id="GO:0004222">
    <property type="term" value="F:metalloendopeptidase activity"/>
    <property type="evidence" value="ECO:0007669"/>
    <property type="project" value="InterPro"/>
</dbReference>
<protein>
    <recommendedName>
        <fullName evidence="6">Mitochondrial inner membrane protease ATP23</fullName>
        <ecNumber evidence="6">3.4.24.-</ecNumber>
    </recommendedName>
</protein>
<dbReference type="PANTHER" id="PTHR21711">
    <property type="entry name" value="MITOCHONDRIAL INNER MEMBRANE PROTEASE"/>
    <property type="match status" value="1"/>
</dbReference>
<accession>A0AAV7ZWU0</accession>
<dbReference type="GO" id="GO:0033615">
    <property type="term" value="P:mitochondrial proton-transporting ATP synthase complex assembly"/>
    <property type="evidence" value="ECO:0007669"/>
    <property type="project" value="TreeGrafter"/>
</dbReference>
<name>A0AAV7ZWU0_9EUKA</name>
<keyword evidence="3 6" id="KW-0479">Metal-binding</keyword>
<evidence type="ECO:0000256" key="6">
    <source>
        <dbReference type="RuleBase" id="RU364057"/>
    </source>
</evidence>
<comment type="caution">
    <text evidence="7">The sequence shown here is derived from an EMBL/GenBank/DDBJ whole genome shotgun (WGS) entry which is preliminary data.</text>
</comment>
<dbReference type="EC" id="3.4.24.-" evidence="6"/>
<gene>
    <name evidence="7" type="ORF">M0812_10719</name>
</gene>
<reference evidence="7" key="1">
    <citation type="submission" date="2022-08" db="EMBL/GenBank/DDBJ databases">
        <title>Novel sulphate-reducing endosymbionts in the free-living metamonad Anaeramoeba.</title>
        <authorList>
            <person name="Jerlstrom-Hultqvist J."/>
            <person name="Cepicka I."/>
            <person name="Gallot-Lavallee L."/>
            <person name="Salas-Leiva D."/>
            <person name="Curtis B.A."/>
            <person name="Zahonova K."/>
            <person name="Pipaliya S."/>
            <person name="Dacks J."/>
            <person name="Roger A.J."/>
        </authorList>
    </citation>
    <scope>NUCLEOTIDE SEQUENCE</scope>
    <source>
        <strain evidence="7">Busselton2</strain>
    </source>
</reference>
<organism evidence="7 8">
    <name type="scientific">Anaeramoeba flamelloides</name>
    <dbReference type="NCBI Taxonomy" id="1746091"/>
    <lineage>
        <taxon>Eukaryota</taxon>
        <taxon>Metamonada</taxon>
        <taxon>Anaeramoebidae</taxon>
        <taxon>Anaeramoeba</taxon>
    </lineage>
</organism>
<dbReference type="PANTHER" id="PTHR21711:SF0">
    <property type="entry name" value="MITOCHONDRIAL INNER MEMBRANE PROTEASE ATP23 HOMOLOG"/>
    <property type="match status" value="1"/>
</dbReference>
<dbReference type="AlphaFoldDB" id="A0AAV7ZWU0"/>